<dbReference type="Gene3D" id="2.120.10.10">
    <property type="match status" value="1"/>
</dbReference>
<dbReference type="Proteomes" id="UP001302349">
    <property type="component" value="Chromosome"/>
</dbReference>
<reference evidence="2 3" key="1">
    <citation type="journal article" date="2023" name="Microbiol. Resour. Announc.">
        <title>Complete Genome Sequence of Imperialibacter roseus strain P4T.</title>
        <authorList>
            <person name="Tizabi D.R."/>
            <person name="Bachvaroff T."/>
            <person name="Hill R.T."/>
        </authorList>
    </citation>
    <scope>NUCLEOTIDE SEQUENCE [LARGE SCALE GENOMIC DNA]</scope>
    <source>
        <strain evidence="2 3">P4T</strain>
    </source>
</reference>
<evidence type="ECO:0000313" key="3">
    <source>
        <dbReference type="Proteomes" id="UP001302349"/>
    </source>
</evidence>
<dbReference type="EC" id="3.2.1.-" evidence="2"/>
<dbReference type="InterPro" id="IPR036278">
    <property type="entry name" value="Sialidase_sf"/>
</dbReference>
<dbReference type="CDD" id="cd15482">
    <property type="entry name" value="Sialidase_non-viral"/>
    <property type="match status" value="1"/>
</dbReference>
<evidence type="ECO:0000256" key="1">
    <source>
        <dbReference type="SAM" id="SignalP"/>
    </source>
</evidence>
<sequence length="392" mass="43747">MMHRISTVILFVFICSLATAQAPDLSKVPGVVVAHSPASSGKYIGSPSLAVLPNGDYLASHDFFGPNSNEHVKADSRIYRSTNKGKSWKFVTEIHGAFWSKLFVSEGKLYFIGTDRHHGHTIIRTSADNGTTWTEPVDNQTGLLLEGEYHNAPVPVIEHNGRLWKGMESAMGPIKQWGKRYGAFMMSIPVGQDPLVAKNWIFSNTLYYDSTYLEGNFGGWLEGNAVVSPEGKILDILRVDDRSTLEEKAAFISISGDGKVATFDEATGFVPFPGGSKKFAIRFDSESQLYWTIANDVPDEVKAANQGKNPASLRNTQALFCSENLHDWTLRKVLLQHEDPLKHGFQYVDWQFDGKDIIFLSRTAYDDGLGGAHRSHDANFLTFHRIKKFRKK</sequence>
<name>A0ABZ0INJ0_9BACT</name>
<organism evidence="2 3">
    <name type="scientific">Imperialibacter roseus</name>
    <dbReference type="NCBI Taxonomy" id="1324217"/>
    <lineage>
        <taxon>Bacteria</taxon>
        <taxon>Pseudomonadati</taxon>
        <taxon>Bacteroidota</taxon>
        <taxon>Cytophagia</taxon>
        <taxon>Cytophagales</taxon>
        <taxon>Flammeovirgaceae</taxon>
        <taxon>Imperialibacter</taxon>
    </lineage>
</organism>
<keyword evidence="1" id="KW-0732">Signal</keyword>
<proteinExistence type="predicted"/>
<feature type="chain" id="PRO_5047156430" evidence="1">
    <location>
        <begin position="21"/>
        <end position="392"/>
    </location>
</feature>
<accession>A0ABZ0INJ0</accession>
<gene>
    <name evidence="2" type="ORF">RT717_26215</name>
</gene>
<keyword evidence="2" id="KW-0378">Hydrolase</keyword>
<dbReference type="SUPFAM" id="SSF50939">
    <property type="entry name" value="Sialidases"/>
    <property type="match status" value="1"/>
</dbReference>
<keyword evidence="3" id="KW-1185">Reference proteome</keyword>
<protein>
    <submittedName>
        <fullName evidence="2">Sialidase family protein</fullName>
        <ecNumber evidence="2">3.2.1.-</ecNumber>
    </submittedName>
</protein>
<feature type="signal peptide" evidence="1">
    <location>
        <begin position="1"/>
        <end position="20"/>
    </location>
</feature>
<dbReference type="EMBL" id="CP136051">
    <property type="protein sequence ID" value="WOK06574.1"/>
    <property type="molecule type" value="Genomic_DNA"/>
</dbReference>
<evidence type="ECO:0000313" key="2">
    <source>
        <dbReference type="EMBL" id="WOK06574.1"/>
    </source>
</evidence>
<dbReference type="RefSeq" id="WP_317489288.1">
    <property type="nucleotide sequence ID" value="NZ_CP136051.1"/>
</dbReference>
<keyword evidence="2" id="KW-0326">Glycosidase</keyword>
<dbReference type="GO" id="GO:0016798">
    <property type="term" value="F:hydrolase activity, acting on glycosyl bonds"/>
    <property type="evidence" value="ECO:0007669"/>
    <property type="project" value="UniProtKB-KW"/>
</dbReference>